<evidence type="ECO:0000313" key="1">
    <source>
        <dbReference type="EMBL" id="KAF7762659.1"/>
    </source>
</evidence>
<dbReference type="AlphaFoldDB" id="A0A8H7C4S1"/>
<protein>
    <submittedName>
        <fullName evidence="1">Uncharacterized protein</fullName>
    </submittedName>
</protein>
<name>A0A8H7C4S1_AGABI</name>
<organism evidence="1 2">
    <name type="scientific">Agaricus bisporus var. burnettii</name>
    <dbReference type="NCBI Taxonomy" id="192524"/>
    <lineage>
        <taxon>Eukaryota</taxon>
        <taxon>Fungi</taxon>
        <taxon>Dikarya</taxon>
        <taxon>Basidiomycota</taxon>
        <taxon>Agaricomycotina</taxon>
        <taxon>Agaricomycetes</taxon>
        <taxon>Agaricomycetidae</taxon>
        <taxon>Agaricales</taxon>
        <taxon>Agaricineae</taxon>
        <taxon>Agaricaceae</taxon>
        <taxon>Agaricus</taxon>
    </lineage>
</organism>
<proteinExistence type="predicted"/>
<comment type="caution">
    <text evidence="1">The sequence shown here is derived from an EMBL/GenBank/DDBJ whole genome shotgun (WGS) entry which is preliminary data.</text>
</comment>
<reference evidence="1 2" key="1">
    <citation type="journal article" name="Sci. Rep.">
        <title>Telomere-to-telomere assembled and centromere annotated genomes of the two main subspecies of the button mushroom Agaricus bisporus reveal especially polymorphic chromosome ends.</title>
        <authorList>
            <person name="Sonnenberg A.S.M."/>
            <person name="Sedaghat-Telgerd N."/>
            <person name="Lavrijssen B."/>
            <person name="Ohm R.A."/>
            <person name="Hendrickx P.M."/>
            <person name="Scholtmeijer K."/>
            <person name="Baars J.J.P."/>
            <person name="van Peer A."/>
        </authorList>
    </citation>
    <scope>NUCLEOTIDE SEQUENCE [LARGE SCALE GENOMIC DNA]</scope>
    <source>
        <strain evidence="1 2">H119_p4</strain>
    </source>
</reference>
<dbReference type="Proteomes" id="UP000629468">
    <property type="component" value="Unassembled WGS sequence"/>
</dbReference>
<evidence type="ECO:0000313" key="2">
    <source>
        <dbReference type="Proteomes" id="UP000629468"/>
    </source>
</evidence>
<dbReference type="EMBL" id="JABXXO010000012">
    <property type="protein sequence ID" value="KAF7762659.1"/>
    <property type="molecule type" value="Genomic_DNA"/>
</dbReference>
<gene>
    <name evidence="1" type="ORF">Agabi119p4_9252</name>
</gene>
<sequence length="81" mass="8958">MESKLDSRSTLLANKRFKVSEDSTGGEAQTLISHLAIVGHPLVTVPLVSSRTPLRWKILEPSSFTVTKLVAKDVQEKEINK</sequence>
<accession>A0A8H7C4S1</accession>